<dbReference type="Proteomes" id="UP001358586">
    <property type="component" value="Chromosome 6"/>
</dbReference>
<keyword evidence="2" id="KW-1185">Reference proteome</keyword>
<evidence type="ECO:0000313" key="2">
    <source>
        <dbReference type="Proteomes" id="UP001358586"/>
    </source>
</evidence>
<name>A0ABR0PJF2_GOSAR</name>
<accession>A0ABR0PJF2</accession>
<reference evidence="1 2" key="1">
    <citation type="submission" date="2023-03" db="EMBL/GenBank/DDBJ databases">
        <title>WGS of Gossypium arboreum.</title>
        <authorList>
            <person name="Yu D."/>
        </authorList>
    </citation>
    <scope>NUCLEOTIDE SEQUENCE [LARGE SCALE GENOMIC DNA]</scope>
    <source>
        <tissue evidence="1">Leaf</tissue>
    </source>
</reference>
<dbReference type="EMBL" id="JARKNE010000006">
    <property type="protein sequence ID" value="KAK5824436.1"/>
    <property type="molecule type" value="Genomic_DNA"/>
</dbReference>
<comment type="caution">
    <text evidence="1">The sequence shown here is derived from an EMBL/GenBank/DDBJ whole genome shotgun (WGS) entry which is preliminary data.</text>
</comment>
<sequence>MDIAIPKSGYCDIPSFWNPHFQVCLRPKCLYFIFDSRYRVDIVTHQDLCHDIAIGMLLYSHLKGYVATSSTYITILKAVSHFLYSTLYVATLDLPCGDIASSIGLKCFLMLSCTLTKLGYHDIQARVLRFSQQS</sequence>
<protein>
    <submittedName>
        <fullName evidence="1">Uncharacterized protein</fullName>
    </submittedName>
</protein>
<gene>
    <name evidence="1" type="ORF">PVK06_019209</name>
</gene>
<organism evidence="1 2">
    <name type="scientific">Gossypium arboreum</name>
    <name type="common">Tree cotton</name>
    <name type="synonym">Gossypium nanking</name>
    <dbReference type="NCBI Taxonomy" id="29729"/>
    <lineage>
        <taxon>Eukaryota</taxon>
        <taxon>Viridiplantae</taxon>
        <taxon>Streptophyta</taxon>
        <taxon>Embryophyta</taxon>
        <taxon>Tracheophyta</taxon>
        <taxon>Spermatophyta</taxon>
        <taxon>Magnoliopsida</taxon>
        <taxon>eudicotyledons</taxon>
        <taxon>Gunneridae</taxon>
        <taxon>Pentapetalae</taxon>
        <taxon>rosids</taxon>
        <taxon>malvids</taxon>
        <taxon>Malvales</taxon>
        <taxon>Malvaceae</taxon>
        <taxon>Malvoideae</taxon>
        <taxon>Gossypium</taxon>
    </lineage>
</organism>
<proteinExistence type="predicted"/>
<evidence type="ECO:0000313" key="1">
    <source>
        <dbReference type="EMBL" id="KAK5824436.1"/>
    </source>
</evidence>